<dbReference type="Proteomes" id="UP000309668">
    <property type="component" value="Unassembled WGS sequence"/>
</dbReference>
<keyword evidence="1" id="KW-0732">Signal</keyword>
<dbReference type="CDD" id="cd02440">
    <property type="entry name" value="AdoMet_MTases"/>
    <property type="match status" value="1"/>
</dbReference>
<feature type="signal peptide" evidence="1">
    <location>
        <begin position="1"/>
        <end position="16"/>
    </location>
</feature>
<dbReference type="Pfam" id="PF13847">
    <property type="entry name" value="Methyltransf_31"/>
    <property type="match status" value="1"/>
</dbReference>
<dbReference type="GO" id="GO:0032259">
    <property type="term" value="P:methylation"/>
    <property type="evidence" value="ECO:0007669"/>
    <property type="project" value="UniProtKB-KW"/>
</dbReference>
<dbReference type="InterPro" id="IPR025714">
    <property type="entry name" value="Methyltranfer_dom"/>
</dbReference>
<dbReference type="AlphaFoldDB" id="A0A5S3Q0Y3"/>
<name>A0A5S3Q0Y3_9SPHN</name>
<dbReference type="RefSeq" id="WP_138615568.1">
    <property type="nucleotide sequence ID" value="NZ_VCAO01000001.1"/>
</dbReference>
<evidence type="ECO:0000256" key="1">
    <source>
        <dbReference type="SAM" id="SignalP"/>
    </source>
</evidence>
<keyword evidence="3" id="KW-0808">Transferase</keyword>
<dbReference type="SUPFAM" id="SSF53335">
    <property type="entry name" value="S-adenosyl-L-methionine-dependent methyltransferases"/>
    <property type="match status" value="1"/>
</dbReference>
<gene>
    <name evidence="3" type="ORF">FEV51_02060</name>
</gene>
<reference evidence="3 4" key="1">
    <citation type="submission" date="2019-05" db="EMBL/GenBank/DDBJ databases">
        <title>Erythrobacter marisflavi sp. nov., isolated from isolated from water of an estuary environment.</title>
        <authorList>
            <person name="Yoon J.-H."/>
        </authorList>
    </citation>
    <scope>NUCLEOTIDE SEQUENCE [LARGE SCALE GENOMIC DNA]</scope>
    <source>
        <strain evidence="3 4">KEM-5</strain>
    </source>
</reference>
<dbReference type="PROSITE" id="PS51257">
    <property type="entry name" value="PROKAR_LIPOPROTEIN"/>
    <property type="match status" value="1"/>
</dbReference>
<evidence type="ECO:0000313" key="4">
    <source>
        <dbReference type="Proteomes" id="UP000309668"/>
    </source>
</evidence>
<proteinExistence type="predicted"/>
<evidence type="ECO:0000259" key="2">
    <source>
        <dbReference type="Pfam" id="PF13847"/>
    </source>
</evidence>
<keyword evidence="4" id="KW-1185">Reference proteome</keyword>
<sequence length="239" mass="26380">MRLAALVLLASGLLGACDQTLAPTDGAVEFPQPDRPVSDLGSNQFSTEVQRDSRGEAQTVMKLAEIEPGMTVADIGAGEGYYTVRLAEAVGTDGRVLAQDIDRDALSRLARRVERERLDNVSIRLGQAGDPRLPENSFDRIFMVHMYHEIADPYAFMWRMWPALRAGGQVVVVDIDRPTDAHGIDPLLLSCEFERVGYELVEFKDAPELSGYYAQFKAAANRPQPGEIRPCRSDRADKG</sequence>
<dbReference type="InterPro" id="IPR029063">
    <property type="entry name" value="SAM-dependent_MTases_sf"/>
</dbReference>
<comment type="caution">
    <text evidence="3">The sequence shown here is derived from an EMBL/GenBank/DDBJ whole genome shotgun (WGS) entry which is preliminary data.</text>
</comment>
<feature type="domain" description="Methyltransferase" evidence="2">
    <location>
        <begin position="67"/>
        <end position="176"/>
    </location>
</feature>
<feature type="chain" id="PRO_5024403034" evidence="1">
    <location>
        <begin position="17"/>
        <end position="239"/>
    </location>
</feature>
<organism evidence="3 4">
    <name type="scientific">Qipengyuania marisflavi</name>
    <dbReference type="NCBI Taxonomy" id="2486356"/>
    <lineage>
        <taxon>Bacteria</taxon>
        <taxon>Pseudomonadati</taxon>
        <taxon>Pseudomonadota</taxon>
        <taxon>Alphaproteobacteria</taxon>
        <taxon>Sphingomonadales</taxon>
        <taxon>Erythrobacteraceae</taxon>
        <taxon>Qipengyuania</taxon>
    </lineage>
</organism>
<dbReference type="Gene3D" id="3.40.50.150">
    <property type="entry name" value="Vaccinia Virus protein VP39"/>
    <property type="match status" value="1"/>
</dbReference>
<accession>A0A5S3Q0Y3</accession>
<dbReference type="PANTHER" id="PTHR43861">
    <property type="entry name" value="TRANS-ACONITATE 2-METHYLTRANSFERASE-RELATED"/>
    <property type="match status" value="1"/>
</dbReference>
<dbReference type="GO" id="GO:0008168">
    <property type="term" value="F:methyltransferase activity"/>
    <property type="evidence" value="ECO:0007669"/>
    <property type="project" value="UniProtKB-KW"/>
</dbReference>
<evidence type="ECO:0000313" key="3">
    <source>
        <dbReference type="EMBL" id="TMM50007.1"/>
    </source>
</evidence>
<dbReference type="OrthoDB" id="9784101at2"/>
<protein>
    <submittedName>
        <fullName evidence="3">Methyltransferase domain-containing protein</fullName>
    </submittedName>
</protein>
<dbReference type="EMBL" id="VCAO01000001">
    <property type="protein sequence ID" value="TMM50007.1"/>
    <property type="molecule type" value="Genomic_DNA"/>
</dbReference>
<keyword evidence="3" id="KW-0489">Methyltransferase</keyword>